<evidence type="ECO:0000256" key="1">
    <source>
        <dbReference type="SAM" id="MobiDB-lite"/>
    </source>
</evidence>
<proteinExistence type="predicted"/>
<accession>A0A8J9V504</accession>
<evidence type="ECO:0000313" key="3">
    <source>
        <dbReference type="Proteomes" id="UP000838878"/>
    </source>
</evidence>
<gene>
    <name evidence="2" type="ORF">BINO364_LOCUS2435</name>
</gene>
<protein>
    <submittedName>
        <fullName evidence="2">Uncharacterized protein</fullName>
    </submittedName>
</protein>
<keyword evidence="3" id="KW-1185">Reference proteome</keyword>
<organism evidence="2 3">
    <name type="scientific">Brenthis ino</name>
    <name type="common">lesser marbled fritillary</name>
    <dbReference type="NCBI Taxonomy" id="405034"/>
    <lineage>
        <taxon>Eukaryota</taxon>
        <taxon>Metazoa</taxon>
        <taxon>Ecdysozoa</taxon>
        <taxon>Arthropoda</taxon>
        <taxon>Hexapoda</taxon>
        <taxon>Insecta</taxon>
        <taxon>Pterygota</taxon>
        <taxon>Neoptera</taxon>
        <taxon>Endopterygota</taxon>
        <taxon>Lepidoptera</taxon>
        <taxon>Glossata</taxon>
        <taxon>Ditrysia</taxon>
        <taxon>Papilionoidea</taxon>
        <taxon>Nymphalidae</taxon>
        <taxon>Heliconiinae</taxon>
        <taxon>Argynnini</taxon>
        <taxon>Brenthis</taxon>
    </lineage>
</organism>
<reference evidence="2" key="1">
    <citation type="submission" date="2021-12" db="EMBL/GenBank/DDBJ databases">
        <authorList>
            <person name="Martin H S."/>
        </authorList>
    </citation>
    <scope>NUCLEOTIDE SEQUENCE</scope>
</reference>
<dbReference type="OrthoDB" id="6430345at2759"/>
<sequence length="181" mass="20030">MFGHQIRMLGRPFSRSVATGLPGIDFTADSRRHSLRGSITRALGVLKPKHDRPSPSSSSETSSVLSLTQPYMSYSPPIAVRTLSQLSMTYAPPPTLQEYEPIYTPLSLYSQSSVSTRDSLQRLNDIKEASITHRYGHKADHAHRVSSPLPAKTSDDTSIRQKRHRRVKSIGDINASSKTSV</sequence>
<evidence type="ECO:0000313" key="2">
    <source>
        <dbReference type="EMBL" id="CAH0715523.1"/>
    </source>
</evidence>
<name>A0A8J9V504_9NEOP</name>
<feature type="region of interest" description="Disordered" evidence="1">
    <location>
        <begin position="134"/>
        <end position="181"/>
    </location>
</feature>
<dbReference type="EMBL" id="OV170230">
    <property type="protein sequence ID" value="CAH0715523.1"/>
    <property type="molecule type" value="Genomic_DNA"/>
</dbReference>
<dbReference type="Proteomes" id="UP000838878">
    <property type="component" value="Chromosome 10"/>
</dbReference>
<feature type="compositionally biased region" description="Basic and acidic residues" evidence="1">
    <location>
        <begin position="134"/>
        <end position="143"/>
    </location>
</feature>
<dbReference type="AlphaFoldDB" id="A0A8J9V504"/>
<feature type="non-terminal residue" evidence="2">
    <location>
        <position position="181"/>
    </location>
</feature>